<protein>
    <recommendedName>
        <fullName evidence="4">Lipoprotein</fullName>
    </recommendedName>
</protein>
<dbReference type="AlphaFoldDB" id="A0A9W7UYW9"/>
<reference evidence="2 3" key="1">
    <citation type="submission" date="2019-10" db="EMBL/GenBank/DDBJ databases">
        <title>Bacillus from the desert of Cuatro Cinegas, Coahuila.</title>
        <authorList>
            <person name="Olmedo-Alvarez G."/>
            <person name="Saldana S."/>
            <person name="Barcelo D."/>
        </authorList>
    </citation>
    <scope>NUCLEOTIDE SEQUENCE [LARGE SCALE GENOMIC DNA]</scope>
    <source>
        <strain evidence="2 3">CH417_13T</strain>
    </source>
</reference>
<feature type="chain" id="PRO_5040942070" description="Lipoprotein" evidence="1">
    <location>
        <begin position="19"/>
        <end position="74"/>
    </location>
</feature>
<accession>A0A9W7UYW9</accession>
<gene>
    <name evidence="2" type="ORF">F8172_02570</name>
</gene>
<evidence type="ECO:0000313" key="3">
    <source>
        <dbReference type="Proteomes" id="UP000475765"/>
    </source>
</evidence>
<proteinExistence type="predicted"/>
<organism evidence="2 3">
    <name type="scientific">Bacillus cereus</name>
    <dbReference type="NCBI Taxonomy" id="1396"/>
    <lineage>
        <taxon>Bacteria</taxon>
        <taxon>Bacillati</taxon>
        <taxon>Bacillota</taxon>
        <taxon>Bacilli</taxon>
        <taxon>Bacillales</taxon>
        <taxon>Bacillaceae</taxon>
        <taxon>Bacillus</taxon>
        <taxon>Bacillus cereus group</taxon>
    </lineage>
</organism>
<comment type="caution">
    <text evidence="2">The sequence shown here is derived from an EMBL/GenBank/DDBJ whole genome shotgun (WGS) entry which is preliminary data.</text>
</comment>
<evidence type="ECO:0000313" key="2">
    <source>
        <dbReference type="EMBL" id="KAB2399940.1"/>
    </source>
</evidence>
<sequence>MNKLLLSCLLATFCLNIAGCSNDMTILKDSSKPSTPTKAKCINKAWYKKIYPVVGYNKVHEANFSYIIYNIKIL</sequence>
<feature type="signal peptide" evidence="1">
    <location>
        <begin position="1"/>
        <end position="18"/>
    </location>
</feature>
<keyword evidence="1" id="KW-0732">Signal</keyword>
<dbReference type="Proteomes" id="UP000475765">
    <property type="component" value="Unassembled WGS sequence"/>
</dbReference>
<dbReference type="EMBL" id="WBPP01000005">
    <property type="protein sequence ID" value="KAB2399940.1"/>
    <property type="molecule type" value="Genomic_DNA"/>
</dbReference>
<evidence type="ECO:0008006" key="4">
    <source>
        <dbReference type="Google" id="ProtNLM"/>
    </source>
</evidence>
<name>A0A9W7UYW9_BACCE</name>
<evidence type="ECO:0000256" key="1">
    <source>
        <dbReference type="SAM" id="SignalP"/>
    </source>
</evidence>